<dbReference type="HOGENOM" id="CLU_555406_0_0_12"/>
<organism evidence="2 3">
    <name type="scientific">Treponema maltophilum ATCC 51939</name>
    <dbReference type="NCBI Taxonomy" id="1125699"/>
    <lineage>
        <taxon>Bacteria</taxon>
        <taxon>Pseudomonadati</taxon>
        <taxon>Spirochaetota</taxon>
        <taxon>Spirochaetia</taxon>
        <taxon>Spirochaetales</taxon>
        <taxon>Treponemataceae</taxon>
        <taxon>Treponema</taxon>
    </lineage>
</organism>
<dbReference type="PATRIC" id="fig|1125699.3.peg.1875"/>
<dbReference type="AlphaFoldDB" id="S3JZS0"/>
<dbReference type="EMBL" id="ATFF01000006">
    <property type="protein sequence ID" value="EPF31508.1"/>
    <property type="molecule type" value="Genomic_DNA"/>
</dbReference>
<name>S3JZS0_TREMA</name>
<dbReference type="RefSeq" id="WP_016526117.1">
    <property type="nucleotide sequence ID" value="NZ_KE332518.1"/>
</dbReference>
<evidence type="ECO:0000256" key="1">
    <source>
        <dbReference type="SAM" id="SignalP"/>
    </source>
</evidence>
<dbReference type="STRING" id="1125699.HMPREF9194_01855"/>
<dbReference type="Proteomes" id="UP000014541">
    <property type="component" value="Unassembled WGS sequence"/>
</dbReference>
<evidence type="ECO:0000313" key="3">
    <source>
        <dbReference type="Proteomes" id="UP000014541"/>
    </source>
</evidence>
<feature type="signal peptide" evidence="1">
    <location>
        <begin position="1"/>
        <end position="18"/>
    </location>
</feature>
<comment type="caution">
    <text evidence="2">The sequence shown here is derived from an EMBL/GenBank/DDBJ whole genome shotgun (WGS) entry which is preliminary data.</text>
</comment>
<gene>
    <name evidence="2" type="ORF">HMPREF9194_01855</name>
</gene>
<proteinExistence type="predicted"/>
<keyword evidence="3" id="KW-1185">Reference proteome</keyword>
<evidence type="ECO:0000313" key="2">
    <source>
        <dbReference type="EMBL" id="EPF31508.1"/>
    </source>
</evidence>
<feature type="chain" id="PRO_5004510974" evidence="1">
    <location>
        <begin position="19"/>
        <end position="491"/>
    </location>
</feature>
<sequence length="491" mass="53568">MKYILSFFIAAASLCRFAGTGLCAAENRLINIRAALPVFSPAKSTFTVKYTPLQNLSLYAGNIAFGGLWGSFSSSAPASPQPLKKAERSSDVFYTSYADKGLFPLYAAADASFADIKMSCFIGVEKSAATEKVFPSSLADYSVCAGAALLLPFTIGIRTKDFPRYIQCTWTSAWKRSFIDYNRPESWFLQRPPFAPFYADTLIQHLFVSGGQSSFSLQASCTANPYGMPSYSAQFDAAQKFGYFSYNALAFFCTRDYLNQNGSFENERIKVFVNPQLRLSFRNAIVQSVHAGISAGIWYDDKTTNAQKTSAKNPDASAVWKSSVKALVKINVAPAEAEFGASLAPLNLLHSACTEQTVLTPECSVRFKGRKTGDTAFSWNAGIEGTLYPARKKVLSGVKAESGCTGTFVIMQKINCTASAAGQLNCTMAKNREGAVFSGSVKFKLALKRATEKRNVRAMRIRPGLNAYTEFIFKNSGLDKIKGDIVLKLSL</sequence>
<dbReference type="eggNOG" id="ENOG5031DQT">
    <property type="taxonomic scope" value="Bacteria"/>
</dbReference>
<keyword evidence="1" id="KW-0732">Signal</keyword>
<accession>S3JZS0</accession>
<reference evidence="2 3" key="1">
    <citation type="submission" date="2013-04" db="EMBL/GenBank/DDBJ databases">
        <title>The Genome Sequence of Treponema maltophilum ATCC 51939.</title>
        <authorList>
            <consortium name="The Broad Institute Genomics Platform"/>
            <person name="Earl A."/>
            <person name="Ward D."/>
            <person name="Feldgarden M."/>
            <person name="Gevers D."/>
            <person name="Leonetti C."/>
            <person name="Blanton J.M."/>
            <person name="Dewhirst F.E."/>
            <person name="Izard J."/>
            <person name="Walker B."/>
            <person name="Young S."/>
            <person name="Zeng Q."/>
            <person name="Gargeya S."/>
            <person name="Fitzgerald M."/>
            <person name="Haas B."/>
            <person name="Abouelleil A."/>
            <person name="Allen A.W."/>
            <person name="Alvarado L."/>
            <person name="Arachchi H.M."/>
            <person name="Berlin A.M."/>
            <person name="Chapman S.B."/>
            <person name="Gainer-Dewar J."/>
            <person name="Goldberg J."/>
            <person name="Griggs A."/>
            <person name="Gujja S."/>
            <person name="Hansen M."/>
            <person name="Howarth C."/>
            <person name="Imamovic A."/>
            <person name="Ireland A."/>
            <person name="Larimer J."/>
            <person name="McCowan C."/>
            <person name="Murphy C."/>
            <person name="Pearson M."/>
            <person name="Poon T.W."/>
            <person name="Priest M."/>
            <person name="Roberts A."/>
            <person name="Saif S."/>
            <person name="Shea T."/>
            <person name="Sisk P."/>
            <person name="Sykes S."/>
            <person name="Wortman J."/>
            <person name="Nusbaum C."/>
            <person name="Birren B."/>
        </authorList>
    </citation>
    <scope>NUCLEOTIDE SEQUENCE [LARGE SCALE GENOMIC DNA]</scope>
    <source>
        <strain evidence="2 3">ATCC 51939</strain>
    </source>
</reference>
<protein>
    <submittedName>
        <fullName evidence="2">Uncharacterized protein</fullName>
    </submittedName>
</protein>